<dbReference type="EMBL" id="KN835146">
    <property type="protein sequence ID" value="KIK47553.1"/>
    <property type="molecule type" value="Genomic_DNA"/>
</dbReference>
<sequence>MLSPTRFLPTLIFLVCLIPQSHLDAICNDAGTKSVYEARAEGLLAYSERRSSRLEVIEPIRFHLPKPKIFMTQVCCKIMMKKHTRVYCQMLLCRFVSMSCSVLSSGPAISYMDKHGLDMVRPAQRYLSMSKLIADESILQLHRVAADL</sequence>
<reference evidence="2 3" key="1">
    <citation type="submission" date="2014-04" db="EMBL/GenBank/DDBJ databases">
        <authorList>
            <consortium name="DOE Joint Genome Institute"/>
            <person name="Kuo A."/>
            <person name="Ruytinx J."/>
            <person name="Rineau F."/>
            <person name="Colpaert J."/>
            <person name="Kohler A."/>
            <person name="Nagy L.G."/>
            <person name="Floudas D."/>
            <person name="Copeland A."/>
            <person name="Barry K.W."/>
            <person name="Cichocki N."/>
            <person name="Veneault-Fourrey C."/>
            <person name="LaButti K."/>
            <person name="Lindquist E.A."/>
            <person name="Lipzen A."/>
            <person name="Lundell T."/>
            <person name="Morin E."/>
            <person name="Murat C."/>
            <person name="Sun H."/>
            <person name="Tunlid A."/>
            <person name="Henrissat B."/>
            <person name="Grigoriev I.V."/>
            <person name="Hibbett D.S."/>
            <person name="Martin F."/>
            <person name="Nordberg H.P."/>
            <person name="Cantor M.N."/>
            <person name="Hua S.X."/>
        </authorList>
    </citation>
    <scope>NUCLEOTIDE SEQUENCE [LARGE SCALE GENOMIC DNA]</scope>
    <source>
        <strain evidence="2 3">UH-Slu-Lm8-n1</strain>
    </source>
</reference>
<gene>
    <name evidence="2" type="ORF">CY34DRAFT_233755</name>
</gene>
<keyword evidence="1" id="KW-0732">Signal</keyword>
<dbReference type="HOGENOM" id="CLU_1759991_0_0_1"/>
<evidence type="ECO:0000313" key="3">
    <source>
        <dbReference type="Proteomes" id="UP000054485"/>
    </source>
</evidence>
<keyword evidence="3" id="KW-1185">Reference proteome</keyword>
<accession>A0A0D0BXE7</accession>
<dbReference type="Proteomes" id="UP000054485">
    <property type="component" value="Unassembled WGS sequence"/>
</dbReference>
<evidence type="ECO:0000313" key="2">
    <source>
        <dbReference type="EMBL" id="KIK47553.1"/>
    </source>
</evidence>
<feature type="signal peptide" evidence="1">
    <location>
        <begin position="1"/>
        <end position="23"/>
    </location>
</feature>
<evidence type="ECO:0000256" key="1">
    <source>
        <dbReference type="SAM" id="SignalP"/>
    </source>
</evidence>
<feature type="chain" id="PRO_5002208366" evidence="1">
    <location>
        <begin position="24"/>
        <end position="148"/>
    </location>
</feature>
<dbReference type="InParanoid" id="A0A0D0BXE7"/>
<reference evidence="3" key="2">
    <citation type="submission" date="2015-01" db="EMBL/GenBank/DDBJ databases">
        <title>Evolutionary Origins and Diversification of the Mycorrhizal Mutualists.</title>
        <authorList>
            <consortium name="DOE Joint Genome Institute"/>
            <consortium name="Mycorrhizal Genomics Consortium"/>
            <person name="Kohler A."/>
            <person name="Kuo A."/>
            <person name="Nagy L.G."/>
            <person name="Floudas D."/>
            <person name="Copeland A."/>
            <person name="Barry K.W."/>
            <person name="Cichocki N."/>
            <person name="Veneault-Fourrey C."/>
            <person name="LaButti K."/>
            <person name="Lindquist E.A."/>
            <person name="Lipzen A."/>
            <person name="Lundell T."/>
            <person name="Morin E."/>
            <person name="Murat C."/>
            <person name="Riley R."/>
            <person name="Ohm R."/>
            <person name="Sun H."/>
            <person name="Tunlid A."/>
            <person name="Henrissat B."/>
            <person name="Grigoriev I.V."/>
            <person name="Hibbett D.S."/>
            <person name="Martin F."/>
        </authorList>
    </citation>
    <scope>NUCLEOTIDE SEQUENCE [LARGE SCALE GENOMIC DNA]</scope>
    <source>
        <strain evidence="3">UH-Slu-Lm8-n1</strain>
    </source>
</reference>
<organism evidence="2 3">
    <name type="scientific">Suillus luteus UH-Slu-Lm8-n1</name>
    <dbReference type="NCBI Taxonomy" id="930992"/>
    <lineage>
        <taxon>Eukaryota</taxon>
        <taxon>Fungi</taxon>
        <taxon>Dikarya</taxon>
        <taxon>Basidiomycota</taxon>
        <taxon>Agaricomycotina</taxon>
        <taxon>Agaricomycetes</taxon>
        <taxon>Agaricomycetidae</taxon>
        <taxon>Boletales</taxon>
        <taxon>Suillineae</taxon>
        <taxon>Suillaceae</taxon>
        <taxon>Suillus</taxon>
    </lineage>
</organism>
<name>A0A0D0BXE7_9AGAM</name>
<proteinExistence type="predicted"/>
<protein>
    <submittedName>
        <fullName evidence="2">Uncharacterized protein</fullName>
    </submittedName>
</protein>
<dbReference type="AlphaFoldDB" id="A0A0D0BXE7"/>